<protein>
    <recommendedName>
        <fullName evidence="2">Ig-like domain-containing protein</fullName>
    </recommendedName>
</protein>
<dbReference type="InterPro" id="IPR013783">
    <property type="entry name" value="Ig-like_fold"/>
</dbReference>
<accession>A0AAW1CWC1</accession>
<evidence type="ECO:0000256" key="1">
    <source>
        <dbReference type="SAM" id="Phobius"/>
    </source>
</evidence>
<dbReference type="PROSITE" id="PS50835">
    <property type="entry name" value="IG_LIKE"/>
    <property type="match status" value="1"/>
</dbReference>
<evidence type="ECO:0000313" key="3">
    <source>
        <dbReference type="EMBL" id="KAK9502627.1"/>
    </source>
</evidence>
<keyword evidence="4" id="KW-1185">Reference proteome</keyword>
<keyword evidence="1" id="KW-0812">Transmembrane</keyword>
<evidence type="ECO:0000313" key="4">
    <source>
        <dbReference type="Proteomes" id="UP001461498"/>
    </source>
</evidence>
<dbReference type="InterPro" id="IPR036179">
    <property type="entry name" value="Ig-like_dom_sf"/>
</dbReference>
<dbReference type="Gene3D" id="2.60.40.10">
    <property type="entry name" value="Immunoglobulins"/>
    <property type="match status" value="1"/>
</dbReference>
<keyword evidence="1" id="KW-1133">Transmembrane helix</keyword>
<gene>
    <name evidence="3" type="ORF">O3M35_011360</name>
</gene>
<sequence>MLFCLHCVTDDRLPPGFPQITQSPTTKVVEIGHTAVLACAATGKPPPTIRWVKEMLPVQIGKNPRYTILDSSNMSGKFVLIFFQIYFMSFTNLIYLCPNLLYVYFRSLCRLWLVT</sequence>
<dbReference type="AlphaFoldDB" id="A0AAW1CWC1"/>
<dbReference type="Proteomes" id="UP001461498">
    <property type="component" value="Unassembled WGS sequence"/>
</dbReference>
<comment type="caution">
    <text evidence="3">The sequence shown here is derived from an EMBL/GenBank/DDBJ whole genome shotgun (WGS) entry which is preliminary data.</text>
</comment>
<dbReference type="InterPro" id="IPR007110">
    <property type="entry name" value="Ig-like_dom"/>
</dbReference>
<reference evidence="3 4" key="1">
    <citation type="submission" date="2022-12" db="EMBL/GenBank/DDBJ databases">
        <title>Chromosome-level genome assembly of true bugs.</title>
        <authorList>
            <person name="Ma L."/>
            <person name="Li H."/>
        </authorList>
    </citation>
    <scope>NUCLEOTIDE SEQUENCE [LARGE SCALE GENOMIC DNA]</scope>
    <source>
        <strain evidence="3">Lab_2022b</strain>
    </source>
</reference>
<proteinExistence type="predicted"/>
<dbReference type="EMBL" id="JAPXFL010000008">
    <property type="protein sequence ID" value="KAK9502627.1"/>
    <property type="molecule type" value="Genomic_DNA"/>
</dbReference>
<dbReference type="SUPFAM" id="SSF48726">
    <property type="entry name" value="Immunoglobulin"/>
    <property type="match status" value="1"/>
</dbReference>
<feature type="domain" description="Ig-like" evidence="2">
    <location>
        <begin position="18"/>
        <end position="54"/>
    </location>
</feature>
<evidence type="ECO:0000259" key="2">
    <source>
        <dbReference type="PROSITE" id="PS50835"/>
    </source>
</evidence>
<organism evidence="3 4">
    <name type="scientific">Rhynocoris fuscipes</name>
    <dbReference type="NCBI Taxonomy" id="488301"/>
    <lineage>
        <taxon>Eukaryota</taxon>
        <taxon>Metazoa</taxon>
        <taxon>Ecdysozoa</taxon>
        <taxon>Arthropoda</taxon>
        <taxon>Hexapoda</taxon>
        <taxon>Insecta</taxon>
        <taxon>Pterygota</taxon>
        <taxon>Neoptera</taxon>
        <taxon>Paraneoptera</taxon>
        <taxon>Hemiptera</taxon>
        <taxon>Heteroptera</taxon>
        <taxon>Panheteroptera</taxon>
        <taxon>Cimicomorpha</taxon>
        <taxon>Reduviidae</taxon>
        <taxon>Harpactorinae</taxon>
        <taxon>Harpactorini</taxon>
        <taxon>Rhynocoris</taxon>
    </lineage>
</organism>
<name>A0AAW1CWC1_9HEMI</name>
<feature type="transmembrane region" description="Helical" evidence="1">
    <location>
        <begin position="78"/>
        <end position="105"/>
    </location>
</feature>
<dbReference type="Pfam" id="PF13927">
    <property type="entry name" value="Ig_3"/>
    <property type="match status" value="1"/>
</dbReference>
<keyword evidence="1" id="KW-0472">Membrane</keyword>